<keyword evidence="1" id="KW-0472">Membrane</keyword>
<feature type="transmembrane region" description="Helical" evidence="1">
    <location>
        <begin position="12"/>
        <end position="38"/>
    </location>
</feature>
<dbReference type="OrthoDB" id="9993481at2"/>
<dbReference type="Proteomes" id="UP000294489">
    <property type="component" value="Unassembled WGS sequence"/>
</dbReference>
<feature type="transmembrane region" description="Helical" evidence="1">
    <location>
        <begin position="44"/>
        <end position="61"/>
    </location>
</feature>
<evidence type="ECO:0000313" key="3">
    <source>
        <dbReference type="Proteomes" id="UP000294489"/>
    </source>
</evidence>
<comment type="caution">
    <text evidence="2">The sequence shown here is derived from an EMBL/GenBank/DDBJ whole genome shotgun (WGS) entry which is preliminary data.</text>
</comment>
<name>A0A4R8F9C1_9GAMM</name>
<keyword evidence="1" id="KW-1133">Transmembrane helix</keyword>
<evidence type="ECO:0000313" key="2">
    <source>
        <dbReference type="EMBL" id="TDX22126.1"/>
    </source>
</evidence>
<keyword evidence="1" id="KW-0812">Transmembrane</keyword>
<sequence>MGKKSSESTLPIVLFAGLHLLCCGIPLLLLSGVSLAFLVPDWPVVGGVVAVIGVIGFIWYLKRGCATCPRNEGCCASDETCASTGAGDKPGDK</sequence>
<protein>
    <submittedName>
        <fullName evidence="2">Uncharacterized protein</fullName>
    </submittedName>
</protein>
<accession>A0A4R8F9C1</accession>
<evidence type="ECO:0000256" key="1">
    <source>
        <dbReference type="SAM" id="Phobius"/>
    </source>
</evidence>
<dbReference type="AlphaFoldDB" id="A0A4R8F9C1"/>
<proteinExistence type="predicted"/>
<dbReference type="EMBL" id="SOEC01000031">
    <property type="protein sequence ID" value="TDX22126.1"/>
    <property type="molecule type" value="Genomic_DNA"/>
</dbReference>
<organism evidence="2 3">
    <name type="scientific">Modicisalibacter xianhensis</name>
    <dbReference type="NCBI Taxonomy" id="442341"/>
    <lineage>
        <taxon>Bacteria</taxon>
        <taxon>Pseudomonadati</taxon>
        <taxon>Pseudomonadota</taxon>
        <taxon>Gammaproteobacteria</taxon>
        <taxon>Oceanospirillales</taxon>
        <taxon>Halomonadaceae</taxon>
        <taxon>Modicisalibacter</taxon>
    </lineage>
</organism>
<reference evidence="2 3" key="1">
    <citation type="submission" date="2019-03" db="EMBL/GenBank/DDBJ databases">
        <title>Freshwater and sediment microbial communities from various areas in North America, analyzing microbe dynamics in response to fracking.</title>
        <authorList>
            <person name="Lamendella R."/>
        </authorList>
    </citation>
    <scope>NUCLEOTIDE SEQUENCE [LARGE SCALE GENOMIC DNA]</scope>
    <source>
        <strain evidence="2 3">6_TX</strain>
    </source>
</reference>
<dbReference type="RefSeq" id="WP_134021242.1">
    <property type="nucleotide sequence ID" value="NZ_SOEC01000031.1"/>
</dbReference>
<gene>
    <name evidence="2" type="ORF">DFO67_1319</name>
</gene>